<feature type="domain" description="Rrn9" evidence="2">
    <location>
        <begin position="117"/>
        <end position="193"/>
    </location>
</feature>
<feature type="region of interest" description="Disordered" evidence="1">
    <location>
        <begin position="357"/>
        <end position="457"/>
    </location>
</feature>
<organism evidence="3 4">
    <name type="scientific">Viridothelium virens</name>
    <name type="common">Speckled blister lichen</name>
    <name type="synonym">Trypethelium virens</name>
    <dbReference type="NCBI Taxonomy" id="1048519"/>
    <lineage>
        <taxon>Eukaryota</taxon>
        <taxon>Fungi</taxon>
        <taxon>Dikarya</taxon>
        <taxon>Ascomycota</taxon>
        <taxon>Pezizomycotina</taxon>
        <taxon>Dothideomycetes</taxon>
        <taxon>Dothideomycetes incertae sedis</taxon>
        <taxon>Trypetheliales</taxon>
        <taxon>Trypetheliaceae</taxon>
        <taxon>Viridothelium</taxon>
    </lineage>
</organism>
<feature type="compositionally biased region" description="Basic and acidic residues" evidence="1">
    <location>
        <begin position="634"/>
        <end position="658"/>
    </location>
</feature>
<dbReference type="Pfam" id="PF10680">
    <property type="entry name" value="RRN9"/>
    <property type="match status" value="1"/>
</dbReference>
<proteinExistence type="predicted"/>
<evidence type="ECO:0000313" key="4">
    <source>
        <dbReference type="Proteomes" id="UP000800092"/>
    </source>
</evidence>
<dbReference type="AlphaFoldDB" id="A0A6A6HBT4"/>
<evidence type="ECO:0000313" key="3">
    <source>
        <dbReference type="EMBL" id="KAF2235309.1"/>
    </source>
</evidence>
<feature type="compositionally biased region" description="Acidic residues" evidence="1">
    <location>
        <begin position="238"/>
        <end position="249"/>
    </location>
</feature>
<feature type="region of interest" description="Disordered" evidence="1">
    <location>
        <begin position="234"/>
        <end position="302"/>
    </location>
</feature>
<dbReference type="OrthoDB" id="5412288at2759"/>
<feature type="compositionally biased region" description="Polar residues" evidence="1">
    <location>
        <begin position="10"/>
        <end position="22"/>
    </location>
</feature>
<dbReference type="Proteomes" id="UP000800092">
    <property type="component" value="Unassembled WGS sequence"/>
</dbReference>
<accession>A0A6A6HBT4</accession>
<name>A0A6A6HBT4_VIRVR</name>
<feature type="region of interest" description="Disordered" evidence="1">
    <location>
        <begin position="1"/>
        <end position="93"/>
    </location>
</feature>
<dbReference type="InterPro" id="IPR019622">
    <property type="entry name" value="Rrn9_dom"/>
</dbReference>
<sequence length="680" mass="76236">MSLFGGDSAASRNTIPALSQSSSDDEDAIPTSAQQSSKPSRPAIRQSNNLDSNEVPLSPSPLLDSTASPDAEVSDGASSSSSSSSSFSLLPRPNRYTGPQPSWFFITQRERSLIASLEQERANDLSMHLYNAHALKARMRTQDRVARSKSWTSRHQWMDVGKEKGKKFQKWHPRAEWTAWPLVPERVPRRDEVWGMAGDDGNDAFTLKREEEKASELMEDVLIGVIMGQAREQWDAREWEDEDEDDEEETAKGGRSRKRVKREDGKASDGAELEPDPMESPSRSRPESPLEQSNKPTIKAMEGDAETNLMDGSVREHHSRPVFMANEEQERLILKPIVRSLLADLDALLGALHYTAPDNTSTAKDTFPKYDPPAHGHQANADARGPLMKDQFSKRPGIGKDSTFVRDPQELSKQDTVPEDEIDSNSSTSDSEMPGDFIEPAPSAPQKKTQPETGKGLRDWSEILNAASTIGWNRQVIHRAAQRCTALFGETMSFRILKEEDAQIPVGAPIQYTPEIIPPLPQCDDGATPELIRWDGESRRCPFPTCPDGKHDQPLSDIKSLDRHLLRVHNYDHWEDKRVGAVHNDGFLQPIPKQRVNPRRRRIPPSVKDILDFRDPQHPRSSSKNTSRKRKKKAMDASRDNGTEAGRAEVKNGEDSRLDNGQVAEENVHDDEEVVNRDDR</sequence>
<feature type="compositionally biased region" description="Basic and acidic residues" evidence="1">
    <location>
        <begin position="403"/>
        <end position="413"/>
    </location>
</feature>
<feature type="compositionally biased region" description="Low complexity" evidence="1">
    <location>
        <begin position="78"/>
        <end position="88"/>
    </location>
</feature>
<dbReference type="EMBL" id="ML991792">
    <property type="protein sequence ID" value="KAF2235309.1"/>
    <property type="molecule type" value="Genomic_DNA"/>
</dbReference>
<feature type="compositionally biased region" description="Basic and acidic residues" evidence="1">
    <location>
        <begin position="609"/>
        <end position="618"/>
    </location>
</feature>
<keyword evidence="4" id="KW-1185">Reference proteome</keyword>
<protein>
    <recommendedName>
        <fullName evidence="2">Rrn9 domain-containing protein</fullName>
    </recommendedName>
</protein>
<feature type="compositionally biased region" description="Polar residues" evidence="1">
    <location>
        <begin position="31"/>
        <end position="52"/>
    </location>
</feature>
<evidence type="ECO:0000259" key="2">
    <source>
        <dbReference type="Pfam" id="PF10680"/>
    </source>
</evidence>
<reference evidence="3" key="1">
    <citation type="journal article" date="2020" name="Stud. Mycol.">
        <title>101 Dothideomycetes genomes: a test case for predicting lifestyles and emergence of pathogens.</title>
        <authorList>
            <person name="Haridas S."/>
            <person name="Albert R."/>
            <person name="Binder M."/>
            <person name="Bloem J."/>
            <person name="Labutti K."/>
            <person name="Salamov A."/>
            <person name="Andreopoulos B."/>
            <person name="Baker S."/>
            <person name="Barry K."/>
            <person name="Bills G."/>
            <person name="Bluhm B."/>
            <person name="Cannon C."/>
            <person name="Castanera R."/>
            <person name="Culley D."/>
            <person name="Daum C."/>
            <person name="Ezra D."/>
            <person name="Gonzalez J."/>
            <person name="Henrissat B."/>
            <person name="Kuo A."/>
            <person name="Liang C."/>
            <person name="Lipzen A."/>
            <person name="Lutzoni F."/>
            <person name="Magnuson J."/>
            <person name="Mondo S."/>
            <person name="Nolan M."/>
            <person name="Ohm R."/>
            <person name="Pangilinan J."/>
            <person name="Park H.-J."/>
            <person name="Ramirez L."/>
            <person name="Alfaro M."/>
            <person name="Sun H."/>
            <person name="Tritt A."/>
            <person name="Yoshinaga Y."/>
            <person name="Zwiers L.-H."/>
            <person name="Turgeon B."/>
            <person name="Goodwin S."/>
            <person name="Spatafora J."/>
            <person name="Crous P."/>
            <person name="Grigoriev I."/>
        </authorList>
    </citation>
    <scope>NUCLEOTIDE SEQUENCE</scope>
    <source>
        <strain evidence="3">Tuck. ex Michener</strain>
    </source>
</reference>
<evidence type="ECO:0000256" key="1">
    <source>
        <dbReference type="SAM" id="MobiDB-lite"/>
    </source>
</evidence>
<feature type="region of interest" description="Disordered" evidence="1">
    <location>
        <begin position="585"/>
        <end position="680"/>
    </location>
</feature>
<gene>
    <name evidence="3" type="ORF">EV356DRAFT_500541</name>
</gene>